<evidence type="ECO:0000313" key="14">
    <source>
        <dbReference type="Proteomes" id="UP001204445"/>
    </source>
</evidence>
<evidence type="ECO:0000256" key="9">
    <source>
        <dbReference type="RuleBase" id="RU003357"/>
    </source>
</evidence>
<dbReference type="GO" id="GO:0044718">
    <property type="term" value="P:siderophore transmembrane transport"/>
    <property type="evidence" value="ECO:0007669"/>
    <property type="project" value="TreeGrafter"/>
</dbReference>
<dbReference type="PANTHER" id="PTHR30069:SF39">
    <property type="entry name" value="BLL6183 PROTEIN"/>
    <property type="match status" value="1"/>
</dbReference>
<evidence type="ECO:0000259" key="11">
    <source>
        <dbReference type="Pfam" id="PF00593"/>
    </source>
</evidence>
<evidence type="ECO:0000256" key="6">
    <source>
        <dbReference type="ARBA" id="ARBA00023136"/>
    </source>
</evidence>
<dbReference type="AlphaFoldDB" id="A0AAE3L599"/>
<keyword evidence="3 8" id="KW-1134">Transmembrane beta strand</keyword>
<sequence>MGEMFTPKPLSRAIVFALAAGGIPTIGLAQDEPETMQAIEVIGVTPTLGVGLPEDKIPYNVQSADDEDLDRTKSLDITDYMNRNFAGVIVNDAVNNPLQPDIQYRGFTASPLLGLPQGLAVYQNSVRVNEVFGDTINWDLIPESSIANMNLVGGANPLYGLNTLGGAIALETKNGFTHPGHSLEVYGGSYERYVTTVESGGNNGTWGYYTTFQYFDEEGWRDASPSDSLNLFTALSYRDGNTTSLDLNFNYADTDLIGNGAIPIELAQRDRSAIFTSPDQTKNEMFFLDLEGEHWLNDVTQISGNIFYRDNDTNAFNGDGSEYDECDSDPTVLCEEDEPTDPIEDQNGNEIAVDGGNGERNGLQNRSTRDQENYGFSLQTAFFNDLFNRDNQLIIGGGYNAGEVDFMASSEVARLTPQRSTIGSGLFVPEEGTFINSEVESWSLYVTDTLSLTEKLDLTLSARYNHTNVKLNDRGGTDAAGHTVAEPDLNGDHDFDRINPAIGLTYAIRDNLSTYASYSESSRAPTAVELACADEDAPCSLPNGFLADPPLEQVVAKSFEGGFRGSFRNIGMMDVLNWQVGAFHTTNEDDIIFQTTGGVSSNQGFFNNVGDTERVGMELGLNGVVERLNWFMNYSYVSATYEDPFSSNSANNPAADSNGKIQVQPGDHIPGIPEHTFKVGGDFAVTPKLSLGADLLYKSGVYLRGDESNQLGKLDDYVTVDLRGEYQINKMFSVFALVNNVFDEDYESFGLLGEPDEVPGFDNFEDARFVGVGAPRSAYIGARMQF</sequence>
<keyword evidence="6 8" id="KW-0472">Membrane</keyword>
<feature type="domain" description="TonB-dependent receptor plug" evidence="12">
    <location>
        <begin position="55"/>
        <end position="167"/>
    </location>
</feature>
<dbReference type="GO" id="GO:0015344">
    <property type="term" value="F:siderophore uptake transmembrane transporter activity"/>
    <property type="evidence" value="ECO:0007669"/>
    <property type="project" value="TreeGrafter"/>
</dbReference>
<evidence type="ECO:0000256" key="4">
    <source>
        <dbReference type="ARBA" id="ARBA00022692"/>
    </source>
</evidence>
<proteinExistence type="inferred from homology"/>
<dbReference type="InterPro" id="IPR037066">
    <property type="entry name" value="Plug_dom_sf"/>
</dbReference>
<evidence type="ECO:0000256" key="10">
    <source>
        <dbReference type="SAM" id="MobiDB-lite"/>
    </source>
</evidence>
<evidence type="ECO:0000256" key="8">
    <source>
        <dbReference type="PROSITE-ProRule" id="PRU01360"/>
    </source>
</evidence>
<comment type="similarity">
    <text evidence="8 9">Belongs to the TonB-dependent receptor family.</text>
</comment>
<accession>A0AAE3L599</accession>
<dbReference type="Gene3D" id="2.40.170.20">
    <property type="entry name" value="TonB-dependent receptor, beta-barrel domain"/>
    <property type="match status" value="1"/>
</dbReference>
<dbReference type="Pfam" id="PF00593">
    <property type="entry name" value="TonB_dep_Rec_b-barrel"/>
    <property type="match status" value="1"/>
</dbReference>
<evidence type="ECO:0000256" key="7">
    <source>
        <dbReference type="ARBA" id="ARBA00023237"/>
    </source>
</evidence>
<dbReference type="Pfam" id="PF07715">
    <property type="entry name" value="Plug"/>
    <property type="match status" value="1"/>
</dbReference>
<gene>
    <name evidence="13" type="ORF">J2T55_000975</name>
</gene>
<keyword evidence="2 8" id="KW-0813">Transport</keyword>
<dbReference type="InterPro" id="IPR012910">
    <property type="entry name" value="Plug_dom"/>
</dbReference>
<dbReference type="RefSeq" id="WP_259054571.1">
    <property type="nucleotide sequence ID" value="NZ_JANUCT010000005.1"/>
</dbReference>
<dbReference type="InterPro" id="IPR036942">
    <property type="entry name" value="Beta-barrel_TonB_sf"/>
</dbReference>
<name>A0AAE3L599_9GAMM</name>
<dbReference type="InterPro" id="IPR000531">
    <property type="entry name" value="Beta-barrel_TonB"/>
</dbReference>
<reference evidence="13" key="1">
    <citation type="submission" date="2022-08" db="EMBL/GenBank/DDBJ databases">
        <title>Genomic Encyclopedia of Type Strains, Phase III (KMG-III): the genomes of soil and plant-associated and newly described type strains.</title>
        <authorList>
            <person name="Whitman W."/>
        </authorList>
    </citation>
    <scope>NUCLEOTIDE SEQUENCE</scope>
    <source>
        <strain evidence="13">HMT 1</strain>
    </source>
</reference>
<dbReference type="InterPro" id="IPR039426">
    <property type="entry name" value="TonB-dep_rcpt-like"/>
</dbReference>
<evidence type="ECO:0000256" key="2">
    <source>
        <dbReference type="ARBA" id="ARBA00022448"/>
    </source>
</evidence>
<evidence type="ECO:0000256" key="1">
    <source>
        <dbReference type="ARBA" id="ARBA00004571"/>
    </source>
</evidence>
<organism evidence="13 14">
    <name type="scientific">Methylohalomonas lacus</name>
    <dbReference type="NCBI Taxonomy" id="398773"/>
    <lineage>
        <taxon>Bacteria</taxon>
        <taxon>Pseudomonadati</taxon>
        <taxon>Pseudomonadota</taxon>
        <taxon>Gammaproteobacteria</taxon>
        <taxon>Methylohalomonadales</taxon>
        <taxon>Methylohalomonadaceae</taxon>
        <taxon>Methylohalomonas</taxon>
    </lineage>
</organism>
<keyword evidence="13" id="KW-0675">Receptor</keyword>
<keyword evidence="4 8" id="KW-0812">Transmembrane</keyword>
<feature type="domain" description="TonB-dependent receptor-like beta-barrel" evidence="11">
    <location>
        <begin position="237"/>
        <end position="741"/>
    </location>
</feature>
<comment type="caution">
    <text evidence="13">The sequence shown here is derived from an EMBL/GenBank/DDBJ whole genome shotgun (WGS) entry which is preliminary data.</text>
</comment>
<evidence type="ECO:0000259" key="12">
    <source>
        <dbReference type="Pfam" id="PF07715"/>
    </source>
</evidence>
<evidence type="ECO:0000256" key="5">
    <source>
        <dbReference type="ARBA" id="ARBA00023077"/>
    </source>
</evidence>
<comment type="subcellular location">
    <subcellularLocation>
        <location evidence="1 8">Cell outer membrane</location>
        <topology evidence="1 8">Multi-pass membrane protein</topology>
    </subcellularLocation>
</comment>
<protein>
    <submittedName>
        <fullName evidence="13">Outer membrane receptor protein involved in Fe transport</fullName>
    </submittedName>
</protein>
<evidence type="ECO:0000313" key="13">
    <source>
        <dbReference type="EMBL" id="MCS3902967.1"/>
    </source>
</evidence>
<feature type="region of interest" description="Disordered" evidence="10">
    <location>
        <begin position="338"/>
        <end position="370"/>
    </location>
</feature>
<dbReference type="Gene3D" id="2.170.130.10">
    <property type="entry name" value="TonB-dependent receptor, plug domain"/>
    <property type="match status" value="1"/>
</dbReference>
<dbReference type="GO" id="GO:0009279">
    <property type="term" value="C:cell outer membrane"/>
    <property type="evidence" value="ECO:0007669"/>
    <property type="project" value="UniProtKB-SubCell"/>
</dbReference>
<evidence type="ECO:0000256" key="3">
    <source>
        <dbReference type="ARBA" id="ARBA00022452"/>
    </source>
</evidence>
<keyword evidence="7 8" id="KW-0998">Cell outer membrane</keyword>
<dbReference type="EMBL" id="JANUCT010000005">
    <property type="protein sequence ID" value="MCS3902967.1"/>
    <property type="molecule type" value="Genomic_DNA"/>
</dbReference>
<dbReference type="Proteomes" id="UP001204445">
    <property type="component" value="Unassembled WGS sequence"/>
</dbReference>
<keyword evidence="14" id="KW-1185">Reference proteome</keyword>
<dbReference type="PROSITE" id="PS52016">
    <property type="entry name" value="TONB_DEPENDENT_REC_3"/>
    <property type="match status" value="1"/>
</dbReference>
<keyword evidence="5 9" id="KW-0798">TonB box</keyword>
<dbReference type="SUPFAM" id="SSF56935">
    <property type="entry name" value="Porins"/>
    <property type="match status" value="1"/>
</dbReference>
<dbReference type="PANTHER" id="PTHR30069">
    <property type="entry name" value="TONB-DEPENDENT OUTER MEMBRANE RECEPTOR"/>
    <property type="match status" value="1"/>
</dbReference>